<reference evidence="1" key="1">
    <citation type="submission" date="2002-11" db="EMBL/GenBank/DDBJ databases">
        <authorList>
            <person name="Stapleton M."/>
            <person name="Brokstein P."/>
            <person name="Hong L."/>
            <person name="Agbayani A."/>
            <person name="Carlson J."/>
            <person name="Champe M."/>
            <person name="Chavez C."/>
            <person name="Dorsett V."/>
            <person name="Dresnek D."/>
            <person name="Farfan D."/>
            <person name="Frise E."/>
            <person name="George R."/>
            <person name="Gonzalez M."/>
            <person name="Guarin H."/>
            <person name="Kronmiller B."/>
            <person name="Li P."/>
            <person name="Liao G."/>
            <person name="Miranda A."/>
            <person name="Mungall C.J."/>
            <person name="Nunoo J."/>
            <person name="Pacleb J."/>
            <person name="Paragas V."/>
            <person name="Park S."/>
            <person name="Patel S."/>
            <person name="Phouanenavong S."/>
            <person name="Wan K."/>
            <person name="Yu C."/>
            <person name="Lewis S.E."/>
            <person name="Rubin G.M."/>
            <person name="Celniker S."/>
        </authorList>
    </citation>
    <scope>NUCLEOTIDE SEQUENCE</scope>
    <source>
        <strain evidence="1">Berkeley</strain>
    </source>
</reference>
<organism evidence="1">
    <name type="scientific">Drosophila melanogaster</name>
    <name type="common">Fruit fly</name>
    <dbReference type="NCBI Taxonomy" id="7227"/>
    <lineage>
        <taxon>Eukaryota</taxon>
        <taxon>Metazoa</taxon>
        <taxon>Ecdysozoa</taxon>
        <taxon>Arthropoda</taxon>
        <taxon>Hexapoda</taxon>
        <taxon>Insecta</taxon>
        <taxon>Pterygota</taxon>
        <taxon>Neoptera</taxon>
        <taxon>Endopterygota</taxon>
        <taxon>Diptera</taxon>
        <taxon>Brachycera</taxon>
        <taxon>Muscomorpha</taxon>
        <taxon>Ephydroidea</taxon>
        <taxon>Drosophilidae</taxon>
        <taxon>Drosophila</taxon>
        <taxon>Sophophora</taxon>
    </lineage>
</organism>
<protein>
    <submittedName>
        <fullName evidence="1">RH30067p</fullName>
    </submittedName>
</protein>
<dbReference type="AlphaFoldDB" id="Q8IGF7"/>
<accession>Q8IGF7</accession>
<name>Q8IGF7_DROME</name>
<dbReference type="EMBL" id="BT001805">
    <property type="protein sequence ID" value="AAN71560.1"/>
    <property type="molecule type" value="mRNA"/>
</dbReference>
<evidence type="ECO:0000313" key="1">
    <source>
        <dbReference type="EMBL" id="AAN71560.1"/>
    </source>
</evidence>
<proteinExistence type="evidence at transcript level"/>
<sequence>MPRPDLIDRNINISAYLDSARLGSARALALVAYVTVARILQPLRMSRGMWGALVLVCRDPGLSLVCHPDEQLVKLSVQEAKERSTRNQDLDETTTEHVYFAHRKLTRTLHQGLIFYWASRVSKTGAINSPKILE</sequence>